<keyword evidence="1" id="KW-1133">Transmembrane helix</keyword>
<feature type="transmembrane region" description="Helical" evidence="1">
    <location>
        <begin position="202"/>
        <end position="226"/>
    </location>
</feature>
<dbReference type="EMBL" id="FOZC01000002">
    <property type="protein sequence ID" value="SFR68223.1"/>
    <property type="molecule type" value="Genomic_DNA"/>
</dbReference>
<protein>
    <recommendedName>
        <fullName evidence="4">Peptidase</fullName>
    </recommendedName>
</protein>
<dbReference type="InterPro" id="IPR007395">
    <property type="entry name" value="Zn_peptidase_2"/>
</dbReference>
<accession>A0A1I6INA5</accession>
<keyword evidence="1" id="KW-0472">Membrane</keyword>
<dbReference type="PANTHER" id="PTHR36434:SF1">
    <property type="entry name" value="MEMBRANE PROTEASE YUGP-RELATED"/>
    <property type="match status" value="1"/>
</dbReference>
<evidence type="ECO:0000313" key="3">
    <source>
        <dbReference type="Proteomes" id="UP000214760"/>
    </source>
</evidence>
<evidence type="ECO:0000313" key="2">
    <source>
        <dbReference type="EMBL" id="SFR68223.1"/>
    </source>
</evidence>
<feature type="transmembrane region" description="Helical" evidence="1">
    <location>
        <begin position="125"/>
        <end position="147"/>
    </location>
</feature>
<evidence type="ECO:0008006" key="4">
    <source>
        <dbReference type="Google" id="ProtNLM"/>
    </source>
</evidence>
<feature type="transmembrane region" description="Helical" evidence="1">
    <location>
        <begin position="6"/>
        <end position="27"/>
    </location>
</feature>
<dbReference type="AlphaFoldDB" id="A0A1I6INA5"/>
<dbReference type="PANTHER" id="PTHR36434">
    <property type="entry name" value="MEMBRANE PROTEASE YUGP-RELATED"/>
    <property type="match status" value="1"/>
</dbReference>
<gene>
    <name evidence="2" type="ORF">SAMN02910262_00608</name>
</gene>
<sequence length="235" mass="25707">MYYGYYGYYFDPTYFLILIAIAISGIASMKMKSTFLKYTRVSSRLGLTGAETAKRILESQGIYDVQVVHVAGELTDHYDPRTRTVNLSDPVYASTSIAAVGVAAHECGHAVQDAVGYVPLQVRGAIVPVVNIGSSLSWPMILIGVFLSQGRLISLGIVLFSFSVIFQLVTLPVEFNASHRALRLLESTGILIRDEVNDTRKVLTAAALTYVAATIGSLLQLLRLLILFGGRRRDD</sequence>
<feature type="transmembrane region" description="Helical" evidence="1">
    <location>
        <begin position="153"/>
        <end position="173"/>
    </location>
</feature>
<organism evidence="2 3">
    <name type="scientific">[Clostridium] aminophilum</name>
    <dbReference type="NCBI Taxonomy" id="1526"/>
    <lineage>
        <taxon>Bacteria</taxon>
        <taxon>Bacillati</taxon>
        <taxon>Bacillota</taxon>
        <taxon>Clostridia</taxon>
        <taxon>Lachnospirales</taxon>
        <taxon>Lachnospiraceae</taxon>
    </lineage>
</organism>
<reference evidence="2 3" key="1">
    <citation type="submission" date="2016-10" db="EMBL/GenBank/DDBJ databases">
        <authorList>
            <person name="de Groot N.N."/>
        </authorList>
    </citation>
    <scope>NUCLEOTIDE SEQUENCE [LARGE SCALE GENOMIC DNA]</scope>
    <source>
        <strain evidence="2 3">F</strain>
    </source>
</reference>
<keyword evidence="1" id="KW-0812">Transmembrane</keyword>
<dbReference type="RefSeq" id="WP_031471577.1">
    <property type="nucleotide sequence ID" value="NZ_FOZC01000002.1"/>
</dbReference>
<proteinExistence type="predicted"/>
<dbReference type="Pfam" id="PF04298">
    <property type="entry name" value="Zn_peptidase_2"/>
    <property type="match status" value="1"/>
</dbReference>
<dbReference type="Proteomes" id="UP000214760">
    <property type="component" value="Unassembled WGS sequence"/>
</dbReference>
<name>A0A1I6INA5_9FIRM</name>
<evidence type="ECO:0000256" key="1">
    <source>
        <dbReference type="SAM" id="Phobius"/>
    </source>
</evidence>